<dbReference type="InterPro" id="IPR009056">
    <property type="entry name" value="Cyt_c-like_dom"/>
</dbReference>
<evidence type="ECO:0000256" key="3">
    <source>
        <dbReference type="ARBA" id="ARBA00023004"/>
    </source>
</evidence>
<sequence>MRLVSGKVLVLFILMAGYGCNQKEKNQDAGINEIEDLKTKQYAIQGQQLYLQYCANCHQKDGSGLARLIPPLKRADYMLTDIERTIRLIKYGIKGEIQVNGITYNQPMPGYPQLTAIEIAQISTYIYNVWGNKKGIIETERVNNALKIKSDTDIQ</sequence>
<feature type="domain" description="Cytochrome c" evidence="5">
    <location>
        <begin position="41"/>
        <end position="130"/>
    </location>
</feature>
<gene>
    <name evidence="6" type="ORF">G9Q97_15865</name>
</gene>
<proteinExistence type="predicted"/>
<reference evidence="6 7" key="1">
    <citation type="submission" date="2020-03" db="EMBL/GenBank/DDBJ databases">
        <title>Cyclobacterium plantarum sp. nov., a marine bacterium isolated from a coastal-marine wetland.</title>
        <authorList>
            <person name="Sanchez-Porro C."/>
            <person name="Ventosa A."/>
            <person name="Amoozegar M."/>
        </authorList>
    </citation>
    <scope>NUCLEOTIDE SEQUENCE [LARGE SCALE GENOMIC DNA]</scope>
    <source>
        <strain evidence="6 7">GBPx2</strain>
    </source>
</reference>
<evidence type="ECO:0000313" key="7">
    <source>
        <dbReference type="Proteomes" id="UP000649799"/>
    </source>
</evidence>
<dbReference type="Proteomes" id="UP000649799">
    <property type="component" value="Unassembled WGS sequence"/>
</dbReference>
<dbReference type="InterPro" id="IPR051459">
    <property type="entry name" value="Cytochrome_c-type_DH"/>
</dbReference>
<dbReference type="InterPro" id="IPR036909">
    <property type="entry name" value="Cyt_c-like_dom_sf"/>
</dbReference>
<dbReference type="SUPFAM" id="SSF46626">
    <property type="entry name" value="Cytochrome c"/>
    <property type="match status" value="1"/>
</dbReference>
<evidence type="ECO:0000259" key="5">
    <source>
        <dbReference type="PROSITE" id="PS51007"/>
    </source>
</evidence>
<dbReference type="Gene3D" id="1.10.760.10">
    <property type="entry name" value="Cytochrome c-like domain"/>
    <property type="match status" value="1"/>
</dbReference>
<dbReference type="EMBL" id="JAANYN010000006">
    <property type="protein sequence ID" value="NHE58288.1"/>
    <property type="molecule type" value="Genomic_DNA"/>
</dbReference>
<keyword evidence="2 4" id="KW-0479">Metal-binding</keyword>
<organism evidence="6 7">
    <name type="scientific">Cyclobacterium plantarum</name>
    <dbReference type="NCBI Taxonomy" id="2716263"/>
    <lineage>
        <taxon>Bacteria</taxon>
        <taxon>Pseudomonadati</taxon>
        <taxon>Bacteroidota</taxon>
        <taxon>Cytophagia</taxon>
        <taxon>Cytophagales</taxon>
        <taxon>Cyclobacteriaceae</taxon>
        <taxon>Cyclobacterium</taxon>
    </lineage>
</organism>
<evidence type="ECO:0000256" key="1">
    <source>
        <dbReference type="ARBA" id="ARBA00022617"/>
    </source>
</evidence>
<evidence type="ECO:0000256" key="4">
    <source>
        <dbReference type="PROSITE-ProRule" id="PRU00433"/>
    </source>
</evidence>
<keyword evidence="3 4" id="KW-0408">Iron</keyword>
<accession>A0ABX0H937</accession>
<dbReference type="Pfam" id="PF00034">
    <property type="entry name" value="Cytochrom_C"/>
    <property type="match status" value="1"/>
</dbReference>
<dbReference type="RefSeq" id="WP_166148501.1">
    <property type="nucleotide sequence ID" value="NZ_JAANYN010000006.1"/>
</dbReference>
<evidence type="ECO:0000313" key="6">
    <source>
        <dbReference type="EMBL" id="NHE58288.1"/>
    </source>
</evidence>
<protein>
    <submittedName>
        <fullName evidence="6">Cytochrome c</fullName>
    </submittedName>
</protein>
<keyword evidence="1 4" id="KW-0349">Heme</keyword>
<dbReference type="PROSITE" id="PS51007">
    <property type="entry name" value="CYTC"/>
    <property type="match status" value="1"/>
</dbReference>
<dbReference type="PROSITE" id="PS51257">
    <property type="entry name" value="PROKAR_LIPOPROTEIN"/>
    <property type="match status" value="1"/>
</dbReference>
<dbReference type="PANTHER" id="PTHR35008">
    <property type="entry name" value="BLL4482 PROTEIN-RELATED"/>
    <property type="match status" value="1"/>
</dbReference>
<dbReference type="PANTHER" id="PTHR35008:SF8">
    <property type="entry name" value="ALCOHOL DEHYDROGENASE CYTOCHROME C SUBUNIT"/>
    <property type="match status" value="1"/>
</dbReference>
<name>A0ABX0H937_9BACT</name>
<keyword evidence="7" id="KW-1185">Reference proteome</keyword>
<comment type="caution">
    <text evidence="6">The sequence shown here is derived from an EMBL/GenBank/DDBJ whole genome shotgun (WGS) entry which is preliminary data.</text>
</comment>
<evidence type="ECO:0000256" key="2">
    <source>
        <dbReference type="ARBA" id="ARBA00022723"/>
    </source>
</evidence>